<gene>
    <name evidence="2" type="ORF">V1286_001717</name>
</gene>
<dbReference type="SUPFAM" id="SSF46894">
    <property type="entry name" value="C-terminal effector domain of the bipartite response regulators"/>
    <property type="match status" value="1"/>
</dbReference>
<reference evidence="2 3" key="1">
    <citation type="submission" date="2024-02" db="EMBL/GenBank/DDBJ databases">
        <title>Adaptive strategies in a cosmopolitan and abundant soil bacterium.</title>
        <authorList>
            <person name="Carini P."/>
        </authorList>
    </citation>
    <scope>NUCLEOTIDE SEQUENCE [LARGE SCALE GENOMIC DNA]</scope>
    <source>
        <strain evidence="2 3">AZCC 1608</strain>
    </source>
</reference>
<sequence>MPGSSQEREGVSWSACAWRRFGMNTVSHLRSISRGAFDHQQQLSDLIGIIYDAAIEPSLWQRTLETIALFVGGSGAGLFCKDVGVPHAVIPHSVGFERPLPVALFRQIYSAAEGHFLGDLEVPIATTDLMPFAAYAQTDFYRQWAEPQGLIDFLSVVLDRTVISSAIFGVFRHKRNGMVDDQARRQMRLIAPHVRRAVLIGRMFEFKAAEVATFVDALDGLGAGMYLVDGTGRLIHANVAGNAILGASDILSSVSGQLVAGDAQVDRALREVFAAAGQGDAALGVKGIAVPLIGRDGERYVAHALPLTSGARRRAGVVYTAAAALFVRKAALAVSSAPEAIGSAFKLTPTELRVLMAIVEVGGVPEVAAAFGIAETTVRTHVTRLFEKTGTSRQADLVKLVAGYATPLAD</sequence>
<dbReference type="InterPro" id="IPR016032">
    <property type="entry name" value="Sig_transdc_resp-reg_C-effctor"/>
</dbReference>
<comment type="caution">
    <text evidence="2">The sequence shown here is derived from an EMBL/GenBank/DDBJ whole genome shotgun (WGS) entry which is preliminary data.</text>
</comment>
<dbReference type="GO" id="GO:0003677">
    <property type="term" value="F:DNA binding"/>
    <property type="evidence" value="ECO:0007669"/>
    <property type="project" value="UniProtKB-KW"/>
</dbReference>
<evidence type="ECO:0000313" key="2">
    <source>
        <dbReference type="EMBL" id="MEH2554188.1"/>
    </source>
</evidence>
<organism evidence="2 3">
    <name type="scientific">Bradyrhizobium algeriense</name>
    <dbReference type="NCBI Taxonomy" id="634784"/>
    <lineage>
        <taxon>Bacteria</taxon>
        <taxon>Pseudomonadati</taxon>
        <taxon>Pseudomonadota</taxon>
        <taxon>Alphaproteobacteria</taxon>
        <taxon>Hyphomicrobiales</taxon>
        <taxon>Nitrobacteraceae</taxon>
        <taxon>Bradyrhizobium</taxon>
    </lineage>
</organism>
<dbReference type="EMBL" id="JAZHRV010000001">
    <property type="protein sequence ID" value="MEH2554188.1"/>
    <property type="molecule type" value="Genomic_DNA"/>
</dbReference>
<evidence type="ECO:0000259" key="1">
    <source>
        <dbReference type="SMART" id="SM00421"/>
    </source>
</evidence>
<keyword evidence="3" id="KW-1185">Reference proteome</keyword>
<keyword evidence="2" id="KW-0238">DNA-binding</keyword>
<name>A0ABU8B6N7_9BRAD</name>
<proteinExistence type="predicted"/>
<dbReference type="SMART" id="SM00421">
    <property type="entry name" value="HTH_LUXR"/>
    <property type="match status" value="1"/>
</dbReference>
<accession>A0ABU8B6N7</accession>
<dbReference type="Gene3D" id="1.10.10.10">
    <property type="entry name" value="Winged helix-like DNA-binding domain superfamily/Winged helix DNA-binding domain"/>
    <property type="match status" value="1"/>
</dbReference>
<dbReference type="Pfam" id="PF00196">
    <property type="entry name" value="GerE"/>
    <property type="match status" value="1"/>
</dbReference>
<feature type="domain" description="HTH luxR-type" evidence="1">
    <location>
        <begin position="344"/>
        <end position="401"/>
    </location>
</feature>
<dbReference type="InterPro" id="IPR000792">
    <property type="entry name" value="Tscrpt_reg_LuxR_C"/>
</dbReference>
<dbReference type="Proteomes" id="UP001364224">
    <property type="component" value="Unassembled WGS sequence"/>
</dbReference>
<protein>
    <submittedName>
        <fullName evidence="2">DNA-binding CsgD family transcriptional regulator/PAS domain-containing protein</fullName>
    </submittedName>
</protein>
<evidence type="ECO:0000313" key="3">
    <source>
        <dbReference type="Proteomes" id="UP001364224"/>
    </source>
</evidence>
<dbReference type="InterPro" id="IPR036388">
    <property type="entry name" value="WH-like_DNA-bd_sf"/>
</dbReference>